<sequence>MPFLGLRCHSPAAALLTAGGPWPAPLQASANPKGAASPSFAIPLRRHQLVDPSLQGPALCLNWENSEGPSQHHGPQQGQFGRHPLPPPVGPSPVLTAREQVSDIWSQSLLPGISPAPSSWELPVVLRMKPDMLISRKALHGLLICPSTLLPPPPPSSHPSHTGPCAHHPHLTVDTSPPRSHLQRGCPKASPPCTGSSHAFTLLCCSSQHLSLTWYQILV</sequence>
<name>A0A7J7WVM1_MYOMY</name>
<evidence type="ECO:0000256" key="1">
    <source>
        <dbReference type="SAM" id="MobiDB-lite"/>
    </source>
</evidence>
<dbReference type="Proteomes" id="UP000527355">
    <property type="component" value="Unassembled WGS sequence"/>
</dbReference>
<proteinExistence type="predicted"/>
<evidence type="ECO:0000313" key="2">
    <source>
        <dbReference type="EMBL" id="KAF6341449.1"/>
    </source>
</evidence>
<dbReference type="EMBL" id="JABWUV010000007">
    <property type="protein sequence ID" value="KAF6341449.1"/>
    <property type="molecule type" value="Genomic_DNA"/>
</dbReference>
<accession>A0A7J7WVM1</accession>
<protein>
    <submittedName>
        <fullName evidence="2">Uncharacterized protein</fullName>
    </submittedName>
</protein>
<dbReference type="AlphaFoldDB" id="A0A7J7WVM1"/>
<evidence type="ECO:0000313" key="3">
    <source>
        <dbReference type="Proteomes" id="UP000527355"/>
    </source>
</evidence>
<keyword evidence="3" id="KW-1185">Reference proteome</keyword>
<feature type="region of interest" description="Disordered" evidence="1">
    <location>
        <begin position="153"/>
        <end position="188"/>
    </location>
</feature>
<feature type="region of interest" description="Disordered" evidence="1">
    <location>
        <begin position="61"/>
        <end position="95"/>
    </location>
</feature>
<organism evidence="2 3">
    <name type="scientific">Myotis myotis</name>
    <name type="common">Greater mouse-eared bat</name>
    <name type="synonym">Vespertilio myotis</name>
    <dbReference type="NCBI Taxonomy" id="51298"/>
    <lineage>
        <taxon>Eukaryota</taxon>
        <taxon>Metazoa</taxon>
        <taxon>Chordata</taxon>
        <taxon>Craniata</taxon>
        <taxon>Vertebrata</taxon>
        <taxon>Euteleostomi</taxon>
        <taxon>Mammalia</taxon>
        <taxon>Eutheria</taxon>
        <taxon>Laurasiatheria</taxon>
        <taxon>Chiroptera</taxon>
        <taxon>Yangochiroptera</taxon>
        <taxon>Vespertilionidae</taxon>
        <taxon>Myotis</taxon>
    </lineage>
</organism>
<comment type="caution">
    <text evidence="2">The sequence shown here is derived from an EMBL/GenBank/DDBJ whole genome shotgun (WGS) entry which is preliminary data.</text>
</comment>
<gene>
    <name evidence="2" type="ORF">mMyoMyo1_011880</name>
</gene>
<reference evidence="2 3" key="1">
    <citation type="journal article" date="2020" name="Nature">
        <title>Six reference-quality genomes reveal evolution of bat adaptations.</title>
        <authorList>
            <person name="Jebb D."/>
            <person name="Huang Z."/>
            <person name="Pippel M."/>
            <person name="Hughes G.M."/>
            <person name="Lavrichenko K."/>
            <person name="Devanna P."/>
            <person name="Winkler S."/>
            <person name="Jermiin L.S."/>
            <person name="Skirmuntt E.C."/>
            <person name="Katzourakis A."/>
            <person name="Burkitt-Gray L."/>
            <person name="Ray D.A."/>
            <person name="Sullivan K.A.M."/>
            <person name="Roscito J.G."/>
            <person name="Kirilenko B.M."/>
            <person name="Davalos L.M."/>
            <person name="Corthals A.P."/>
            <person name="Power M.L."/>
            <person name="Jones G."/>
            <person name="Ransome R.D."/>
            <person name="Dechmann D.K.N."/>
            <person name="Locatelli A.G."/>
            <person name="Puechmaille S.J."/>
            <person name="Fedrigo O."/>
            <person name="Jarvis E.D."/>
            <person name="Hiller M."/>
            <person name="Vernes S.C."/>
            <person name="Myers E.W."/>
            <person name="Teeling E.C."/>
        </authorList>
    </citation>
    <scope>NUCLEOTIDE SEQUENCE [LARGE SCALE GENOMIC DNA]</scope>
    <source>
        <strain evidence="2">MMyoMyo1</strain>
        <tissue evidence="2">Flight muscle</tissue>
    </source>
</reference>
<feature type="compositionally biased region" description="Low complexity" evidence="1">
    <location>
        <begin position="68"/>
        <end position="83"/>
    </location>
</feature>